<dbReference type="InterPro" id="IPR010352">
    <property type="entry name" value="DUF945"/>
</dbReference>
<evidence type="ECO:0000313" key="2">
    <source>
        <dbReference type="Proteomes" id="UP000229278"/>
    </source>
</evidence>
<dbReference type="Proteomes" id="UP000229278">
    <property type="component" value="Unassembled WGS sequence"/>
</dbReference>
<protein>
    <recommendedName>
        <fullName evidence="3">DUF945 domain-containing protein</fullName>
    </recommendedName>
</protein>
<sequence>MSKLAGTVALIVILAGVGFASTSYWAGMQAEHRYQEDLAKLSKNSELSELKISTARYERGIFSSRAVTRVESAQLENEDGSTTNPSFSILQEIYHGPIPFAGRGVAGISLAPCLAVIRATLDTESSEWTQKLAKLYGDQEPLTVISQLGFDGSSDNYIEMPPLALQDVEDLKDLKFSGLQGYFRVAAKNTAVKGNLNISSLEIVGKTADGAETTPDDLAKITLRDLAAFADQYKGDFDLMFGDSGFKIGELDIQAQNEAHPVIMSGLTITGSMNQQTPKQVTFDMLFNADKIVIDQHSGTGNLKINVSNLDGATVQQIQQWQDKMGNQPQNALAMMEVLPILKRLLDGKPTVSLTSQGNTSDGQWQSELTLEFQSPGNFTPAQNFSQFLKALHKGKAHIVVSKKLVETVMTQSITNELRMKNPQLDDAQLGERAVKQTQQRLQGFSMMGFIELDNDQYKSTARFENGKLFINTKEIPLTL</sequence>
<comment type="caution">
    <text evidence="1">The sequence shown here is derived from an EMBL/GenBank/DDBJ whole genome shotgun (WGS) entry which is preliminary data.</text>
</comment>
<organism evidence="1 2">
    <name type="scientific">Candidatus Contendibacter odensensis</name>
    <dbReference type="NCBI Taxonomy" id="1400860"/>
    <lineage>
        <taxon>Bacteria</taxon>
        <taxon>Pseudomonadati</taxon>
        <taxon>Pseudomonadota</taxon>
        <taxon>Gammaproteobacteria</taxon>
        <taxon>Candidatus Competibacteraceae</taxon>
        <taxon>Candidatus Contendibacter</taxon>
    </lineage>
</organism>
<proteinExistence type="predicted"/>
<dbReference type="EMBL" id="PDTV01000013">
    <property type="protein sequence ID" value="PIE82735.1"/>
    <property type="molecule type" value="Genomic_DNA"/>
</dbReference>
<evidence type="ECO:0000313" key="1">
    <source>
        <dbReference type="EMBL" id="PIE82735.1"/>
    </source>
</evidence>
<accession>A0A2G6PDX0</accession>
<evidence type="ECO:0008006" key="3">
    <source>
        <dbReference type="Google" id="ProtNLM"/>
    </source>
</evidence>
<dbReference type="Pfam" id="PF06097">
    <property type="entry name" value="DUF945"/>
    <property type="match status" value="1"/>
</dbReference>
<reference evidence="1 2" key="1">
    <citation type="submission" date="2017-10" db="EMBL/GenBank/DDBJ databases">
        <title>Novel microbial diversity and functional potential in the marine mammal oral microbiome.</title>
        <authorList>
            <person name="Dudek N.K."/>
            <person name="Sun C.L."/>
            <person name="Burstein D."/>
            <person name="Kantor R.S."/>
            <person name="Aliaga Goltsman D.S."/>
            <person name="Bik E.M."/>
            <person name="Thomas B.C."/>
            <person name="Banfield J.F."/>
            <person name="Relman D.A."/>
        </authorList>
    </citation>
    <scope>NUCLEOTIDE SEQUENCE [LARGE SCALE GENOMIC DNA]</scope>
    <source>
        <strain evidence="1">DOLJORAL78_50_517</strain>
    </source>
</reference>
<dbReference type="AlphaFoldDB" id="A0A2G6PDX0"/>
<gene>
    <name evidence="1" type="ORF">CSA09_05440</name>
</gene>
<name>A0A2G6PDX0_9GAMM</name>